<dbReference type="Pfam" id="PF07690">
    <property type="entry name" value="MFS_1"/>
    <property type="match status" value="1"/>
</dbReference>
<evidence type="ECO:0000256" key="1">
    <source>
        <dbReference type="SAM" id="Phobius"/>
    </source>
</evidence>
<dbReference type="InterPro" id="IPR011701">
    <property type="entry name" value="MFS"/>
</dbReference>
<feature type="transmembrane region" description="Helical" evidence="1">
    <location>
        <begin position="250"/>
        <end position="273"/>
    </location>
</feature>
<organism evidence="2 3">
    <name type="scientific">Candidatus Magasanikbacteria bacterium CG10_big_fil_rev_8_21_14_0_10_47_10</name>
    <dbReference type="NCBI Taxonomy" id="1974652"/>
    <lineage>
        <taxon>Bacteria</taxon>
        <taxon>Candidatus Magasanikiibacteriota</taxon>
    </lineage>
</organism>
<dbReference type="GO" id="GO:0022857">
    <property type="term" value="F:transmembrane transporter activity"/>
    <property type="evidence" value="ECO:0007669"/>
    <property type="project" value="InterPro"/>
</dbReference>
<feature type="transmembrane region" description="Helical" evidence="1">
    <location>
        <begin position="355"/>
        <end position="374"/>
    </location>
</feature>
<evidence type="ECO:0000313" key="3">
    <source>
        <dbReference type="Proteomes" id="UP000230154"/>
    </source>
</evidence>
<gene>
    <name evidence="2" type="ORF">COU35_00520</name>
</gene>
<dbReference type="PANTHER" id="PTHR23530:SF1">
    <property type="entry name" value="PERMEASE, MAJOR FACILITATOR SUPERFAMILY-RELATED"/>
    <property type="match status" value="1"/>
</dbReference>
<dbReference type="Gene3D" id="1.20.1250.20">
    <property type="entry name" value="MFS general substrate transporter like domains"/>
    <property type="match status" value="1"/>
</dbReference>
<name>A0A2H0TTD3_9BACT</name>
<accession>A0A2H0TTD3</accession>
<dbReference type="AlphaFoldDB" id="A0A2H0TTD3"/>
<feature type="transmembrane region" description="Helical" evidence="1">
    <location>
        <begin position="49"/>
        <end position="70"/>
    </location>
</feature>
<keyword evidence="1" id="KW-0472">Membrane</keyword>
<keyword evidence="1" id="KW-0812">Transmembrane</keyword>
<comment type="caution">
    <text evidence="2">The sequence shown here is derived from an EMBL/GenBank/DDBJ whole genome shotgun (WGS) entry which is preliminary data.</text>
</comment>
<sequence>MYKIKHVTRTRIQQLEKNFSRMFWIKALLNVKIINVILTLFYIHRGLTVSQIFYLSIVWAICNLLFEIPSSYMADRWGRKKTMLLGVMFAIVGWILLLFGHNFFVFVLAIIFSALYFAMFSGTDEALIYDTDKELNIEKTSLKRLSHFSSAQNIFKIASPLIAVFIAKDLTDAQFLIVIMIDVIATVCSMVLILGLVEAHHYIDVEKQEAGIILDAFHLIRKNPLLIRGIFGKTVGFIAGFIIWRYHQEYLVNHIGLSVLYLGIAWSVNHALIFLSERFIIPHLYHIRRHAIDISNYFFFIMSLVALYVVLYIKNPIILVVIIMITFFAERIRWSFYSQFLNEFSNSFNRATTISLSNFLKSILDIPLLFVAAVLVHYNIVYPFFFSALLTMITILFFRVSHKPYASS</sequence>
<proteinExistence type="predicted"/>
<evidence type="ECO:0008006" key="4">
    <source>
        <dbReference type="Google" id="ProtNLM"/>
    </source>
</evidence>
<keyword evidence="1" id="KW-1133">Transmembrane helix</keyword>
<feature type="transmembrane region" description="Helical" evidence="1">
    <location>
        <begin position="317"/>
        <end position="334"/>
    </location>
</feature>
<dbReference type="Proteomes" id="UP000230154">
    <property type="component" value="Unassembled WGS sequence"/>
</dbReference>
<feature type="transmembrane region" description="Helical" evidence="1">
    <location>
        <begin position="21"/>
        <end position="43"/>
    </location>
</feature>
<dbReference type="InterPro" id="IPR053160">
    <property type="entry name" value="MFS_DHA3_Transporter"/>
</dbReference>
<protein>
    <recommendedName>
        <fullName evidence="4">Major facilitator superfamily (MFS) profile domain-containing protein</fullName>
    </recommendedName>
</protein>
<feature type="transmembrane region" description="Helical" evidence="1">
    <location>
        <begin position="173"/>
        <end position="197"/>
    </location>
</feature>
<feature type="transmembrane region" description="Helical" evidence="1">
    <location>
        <begin position="380"/>
        <end position="398"/>
    </location>
</feature>
<evidence type="ECO:0000313" key="2">
    <source>
        <dbReference type="EMBL" id="PIR74796.1"/>
    </source>
</evidence>
<feature type="transmembrane region" description="Helical" evidence="1">
    <location>
        <begin position="294"/>
        <end position="311"/>
    </location>
</feature>
<dbReference type="SUPFAM" id="SSF103473">
    <property type="entry name" value="MFS general substrate transporter"/>
    <property type="match status" value="1"/>
</dbReference>
<dbReference type="PANTHER" id="PTHR23530">
    <property type="entry name" value="TRANSPORT PROTEIN-RELATED"/>
    <property type="match status" value="1"/>
</dbReference>
<reference evidence="3" key="1">
    <citation type="submission" date="2017-09" db="EMBL/GenBank/DDBJ databases">
        <title>Depth-based differentiation of microbial function through sediment-hosted aquifers and enrichment of novel symbionts in the deep terrestrial subsurface.</title>
        <authorList>
            <person name="Probst A.J."/>
            <person name="Ladd B."/>
            <person name="Jarett J.K."/>
            <person name="Geller-Mcgrath D.E."/>
            <person name="Sieber C.M.K."/>
            <person name="Emerson J.B."/>
            <person name="Anantharaman K."/>
            <person name="Thomas B.C."/>
            <person name="Malmstrom R."/>
            <person name="Stieglmeier M."/>
            <person name="Klingl A."/>
            <person name="Woyke T."/>
            <person name="Ryan C.M."/>
            <person name="Banfield J.F."/>
        </authorList>
    </citation>
    <scope>NUCLEOTIDE SEQUENCE [LARGE SCALE GENOMIC DNA]</scope>
</reference>
<feature type="transmembrane region" description="Helical" evidence="1">
    <location>
        <begin position="225"/>
        <end position="244"/>
    </location>
</feature>
<dbReference type="InterPro" id="IPR036259">
    <property type="entry name" value="MFS_trans_sf"/>
</dbReference>
<dbReference type="CDD" id="cd06174">
    <property type="entry name" value="MFS"/>
    <property type="match status" value="1"/>
</dbReference>
<dbReference type="EMBL" id="PFCB01000004">
    <property type="protein sequence ID" value="PIR74796.1"/>
    <property type="molecule type" value="Genomic_DNA"/>
</dbReference>